<keyword evidence="3" id="KW-1185">Reference proteome</keyword>
<reference evidence="2" key="1">
    <citation type="submission" date="2023-05" db="EMBL/GenBank/DDBJ databases">
        <title>Genome and transcriptome analyses reveal genes involved in the formation of fine ridges on petal epidermal cells in Hibiscus trionum.</title>
        <authorList>
            <person name="Koshimizu S."/>
            <person name="Masuda S."/>
            <person name="Ishii T."/>
            <person name="Shirasu K."/>
            <person name="Hoshino A."/>
            <person name="Arita M."/>
        </authorList>
    </citation>
    <scope>NUCLEOTIDE SEQUENCE</scope>
    <source>
        <strain evidence="2">Hamamatsu line</strain>
    </source>
</reference>
<dbReference type="InterPro" id="IPR001810">
    <property type="entry name" value="F-box_dom"/>
</dbReference>
<dbReference type="OrthoDB" id="674184at2759"/>
<dbReference type="Pfam" id="PF24750">
    <property type="entry name" value="b-prop_At3g26010-like"/>
    <property type="match status" value="1"/>
</dbReference>
<dbReference type="PANTHER" id="PTHR35546:SF25">
    <property type="entry name" value="F-BOX DOMAIN-CONTAINING PROTEIN"/>
    <property type="match status" value="1"/>
</dbReference>
<dbReference type="Pfam" id="PF00646">
    <property type="entry name" value="F-box"/>
    <property type="match status" value="1"/>
</dbReference>
<dbReference type="Proteomes" id="UP001165190">
    <property type="component" value="Unassembled WGS sequence"/>
</dbReference>
<name>A0A9W7INH7_HIBTR</name>
<dbReference type="InterPro" id="IPR056592">
    <property type="entry name" value="Beta-prop_At3g26010-like"/>
</dbReference>
<accession>A0A9W7INH7</accession>
<dbReference type="InterPro" id="IPR017451">
    <property type="entry name" value="F-box-assoc_interact_dom"/>
</dbReference>
<protein>
    <recommendedName>
        <fullName evidence="1">F-box domain-containing protein</fullName>
    </recommendedName>
</protein>
<dbReference type="PROSITE" id="PS50181">
    <property type="entry name" value="FBOX"/>
    <property type="match status" value="1"/>
</dbReference>
<proteinExistence type="predicted"/>
<comment type="caution">
    <text evidence="2">The sequence shown here is derived from an EMBL/GenBank/DDBJ whole genome shotgun (WGS) entry which is preliminary data.</text>
</comment>
<evidence type="ECO:0000313" key="2">
    <source>
        <dbReference type="EMBL" id="GMI97268.1"/>
    </source>
</evidence>
<sequence length="413" mass="48065">MLKFHSQKCNLLKHGMEETWKKSLEKQVLFDDSDVPDWLLTEILQRLPLKHIFMFKCISKRWLALISDPFFARLYITRINNTLSLSASQPWNLLFRYLYEVRIVPSSMIGTRIALKQSHDFSCPGFSLNFVPSSKHDCPIKILASSNGLLLCSESFYWQKIYYICNPLIQQCIALPKPPRVIKSVAIGFICKDDCYKLVRFPTADDGSYSLYSVQLETFSSKTGEWHCSMVDCPLSDYYIKTDSLVVNYNGRLHWLEFRHSKIVTYNPETDGRLDLMNLPENKQSEHLCLLGVTHGRFRYFEVTDTCLGPREVCVFVVSDYAAQHWCLEYRVKFSDSWSGEHDLFVPKDKFYVFPLALHPLDFGVVYLGYGGCLVSYNLTTRKMEVVHRNFYSHQLLPFVLSPWPTTIPPPFW</sequence>
<gene>
    <name evidence="2" type="ORF">HRI_003396100</name>
</gene>
<dbReference type="AlphaFoldDB" id="A0A9W7INH7"/>
<organism evidence="2 3">
    <name type="scientific">Hibiscus trionum</name>
    <name type="common">Flower of an hour</name>
    <dbReference type="NCBI Taxonomy" id="183268"/>
    <lineage>
        <taxon>Eukaryota</taxon>
        <taxon>Viridiplantae</taxon>
        <taxon>Streptophyta</taxon>
        <taxon>Embryophyta</taxon>
        <taxon>Tracheophyta</taxon>
        <taxon>Spermatophyta</taxon>
        <taxon>Magnoliopsida</taxon>
        <taxon>eudicotyledons</taxon>
        <taxon>Gunneridae</taxon>
        <taxon>Pentapetalae</taxon>
        <taxon>rosids</taxon>
        <taxon>malvids</taxon>
        <taxon>Malvales</taxon>
        <taxon>Malvaceae</taxon>
        <taxon>Malvoideae</taxon>
        <taxon>Hibiscus</taxon>
    </lineage>
</organism>
<dbReference type="EMBL" id="BSYR01000030">
    <property type="protein sequence ID" value="GMI97268.1"/>
    <property type="molecule type" value="Genomic_DNA"/>
</dbReference>
<dbReference type="InterPro" id="IPR036047">
    <property type="entry name" value="F-box-like_dom_sf"/>
</dbReference>
<evidence type="ECO:0000313" key="3">
    <source>
        <dbReference type="Proteomes" id="UP001165190"/>
    </source>
</evidence>
<dbReference type="PANTHER" id="PTHR35546">
    <property type="entry name" value="F-BOX PROTEIN INTERACTION DOMAIN PROTEIN-RELATED"/>
    <property type="match status" value="1"/>
</dbReference>
<dbReference type="NCBIfam" id="TIGR01640">
    <property type="entry name" value="F_box_assoc_1"/>
    <property type="match status" value="1"/>
</dbReference>
<dbReference type="SUPFAM" id="SSF81383">
    <property type="entry name" value="F-box domain"/>
    <property type="match status" value="1"/>
</dbReference>
<dbReference type="Gene3D" id="1.20.1280.50">
    <property type="match status" value="1"/>
</dbReference>
<feature type="domain" description="F-box" evidence="1">
    <location>
        <begin position="29"/>
        <end position="74"/>
    </location>
</feature>
<evidence type="ECO:0000259" key="1">
    <source>
        <dbReference type="PROSITE" id="PS50181"/>
    </source>
</evidence>
<dbReference type="InterPro" id="IPR055290">
    <property type="entry name" value="At3g26010-like"/>
</dbReference>